<gene>
    <name evidence="1" type="ORF">M8T91_08505</name>
</gene>
<organism evidence="1 2">
    <name type="scientific">Microbulbifer spongiae</name>
    <dbReference type="NCBI Taxonomy" id="2944933"/>
    <lineage>
        <taxon>Bacteria</taxon>
        <taxon>Pseudomonadati</taxon>
        <taxon>Pseudomonadota</taxon>
        <taxon>Gammaproteobacteria</taxon>
        <taxon>Cellvibrionales</taxon>
        <taxon>Microbulbiferaceae</taxon>
        <taxon>Microbulbifer</taxon>
    </lineage>
</organism>
<name>A0ABY9EG78_9GAMM</name>
<proteinExistence type="predicted"/>
<evidence type="ECO:0000313" key="2">
    <source>
        <dbReference type="Proteomes" id="UP001321520"/>
    </source>
</evidence>
<protein>
    <recommendedName>
        <fullName evidence="3">Solute-binding protein family 5 domain-containing protein</fullName>
    </recommendedName>
</protein>
<dbReference type="Proteomes" id="UP001321520">
    <property type="component" value="Chromosome"/>
</dbReference>
<keyword evidence="2" id="KW-1185">Reference proteome</keyword>
<sequence>MGYNTYPQEYGVFLCPSRMDTRGVSRYKEMTPGLLPITYTMAAIPEFDKSSDGYMDQKENYSELVDALEAVTLYDKELKARSKSYLITTLAKPYLTVYKSSYLIDLQGDPPWRATKYSFRKVSV</sequence>
<reference evidence="1 2" key="1">
    <citation type="submission" date="2022-05" db="EMBL/GenBank/DDBJ databases">
        <title>Microbulbifer sp. nov., isolated from sponge.</title>
        <authorList>
            <person name="Gao L."/>
        </authorList>
    </citation>
    <scope>NUCLEOTIDE SEQUENCE [LARGE SCALE GENOMIC DNA]</scope>
    <source>
        <strain evidence="1 2">MI-G</strain>
    </source>
</reference>
<dbReference type="EMBL" id="CP098023">
    <property type="protein sequence ID" value="WKD51446.1"/>
    <property type="molecule type" value="Genomic_DNA"/>
</dbReference>
<evidence type="ECO:0008006" key="3">
    <source>
        <dbReference type="Google" id="ProtNLM"/>
    </source>
</evidence>
<accession>A0ABY9EG78</accession>
<dbReference type="RefSeq" id="WP_301418729.1">
    <property type="nucleotide sequence ID" value="NZ_CP098023.1"/>
</dbReference>
<evidence type="ECO:0000313" key="1">
    <source>
        <dbReference type="EMBL" id="WKD51446.1"/>
    </source>
</evidence>